<dbReference type="RefSeq" id="WP_198275931.1">
    <property type="nucleotide sequence ID" value="NZ_BAAAIF010000018.1"/>
</dbReference>
<accession>A0ABS0R5P7</accession>
<evidence type="ECO:0000313" key="3">
    <source>
        <dbReference type="Proteomes" id="UP000638849"/>
    </source>
</evidence>
<name>A0ABS0R5P7_9ACTN</name>
<dbReference type="Proteomes" id="UP000638849">
    <property type="component" value="Unassembled WGS sequence"/>
</dbReference>
<reference evidence="2 3" key="1">
    <citation type="submission" date="2020-12" db="EMBL/GenBank/DDBJ databases">
        <authorList>
            <person name="Kusuma A.B."/>
            <person name="Nouioui I."/>
            <person name="Goodfellow M."/>
        </authorList>
    </citation>
    <scope>NUCLEOTIDE SEQUENCE [LARGE SCALE GENOMIC DNA]</scope>
    <source>
        <strain evidence="2 3">DSM 41764</strain>
    </source>
</reference>
<evidence type="ECO:0000313" key="2">
    <source>
        <dbReference type="EMBL" id="MBI0312707.1"/>
    </source>
</evidence>
<evidence type="ECO:0000256" key="1">
    <source>
        <dbReference type="SAM" id="MobiDB-lite"/>
    </source>
</evidence>
<feature type="compositionally biased region" description="Low complexity" evidence="1">
    <location>
        <begin position="1"/>
        <end position="35"/>
    </location>
</feature>
<organism evidence="2 3">
    <name type="scientific">Streptomyces javensis</name>
    <dbReference type="NCBI Taxonomy" id="114698"/>
    <lineage>
        <taxon>Bacteria</taxon>
        <taxon>Bacillati</taxon>
        <taxon>Actinomycetota</taxon>
        <taxon>Actinomycetes</taxon>
        <taxon>Kitasatosporales</taxon>
        <taxon>Streptomycetaceae</taxon>
        <taxon>Streptomyces</taxon>
        <taxon>Streptomyces violaceusniger group</taxon>
    </lineage>
</organism>
<protein>
    <submittedName>
        <fullName evidence="2">Uncharacterized protein</fullName>
    </submittedName>
</protein>
<feature type="region of interest" description="Disordered" evidence="1">
    <location>
        <begin position="67"/>
        <end position="86"/>
    </location>
</feature>
<gene>
    <name evidence="2" type="ORF">JBF12_06800</name>
</gene>
<proteinExistence type="predicted"/>
<sequence>MPSTSSSNSSSGVDGAGDSTASTAAALVDGDGLADSFAPPPEQPDITTIATTQAAAIPTPGKRLIRAESHHEIPEGEGNPGFVIWQ</sequence>
<dbReference type="EMBL" id="JAEEAQ010000040">
    <property type="protein sequence ID" value="MBI0312707.1"/>
    <property type="molecule type" value="Genomic_DNA"/>
</dbReference>
<feature type="region of interest" description="Disordered" evidence="1">
    <location>
        <begin position="1"/>
        <end position="45"/>
    </location>
</feature>
<keyword evidence="3" id="KW-1185">Reference proteome</keyword>
<comment type="caution">
    <text evidence="2">The sequence shown here is derived from an EMBL/GenBank/DDBJ whole genome shotgun (WGS) entry which is preliminary data.</text>
</comment>